<feature type="domain" description="Amino acid transporter transmembrane" evidence="8">
    <location>
        <begin position="95"/>
        <end position="174"/>
    </location>
</feature>
<comment type="subcellular location">
    <subcellularLocation>
        <location evidence="1">Membrane</location>
        <topology evidence="1">Multi-pass membrane protein</topology>
    </subcellularLocation>
</comment>
<evidence type="ECO:0000256" key="1">
    <source>
        <dbReference type="ARBA" id="ARBA00004141"/>
    </source>
</evidence>
<sequence>GYEKMRAGGLKRSAPCADEPRRPSLLASRDMRNEAGGLKRSRRVLMNHVSVLAGLGYEKDEAGGLKRSRAHCADVVATFGLEPKHGEGDGAAQHMDLDWQQLPIGAGIFLVSLGGHASLPALYREMRQPEQFDAVMDVSFGLMAAIYAVIGGTGYAYFGEATEVLITSNLWSAWSEHDWGSYVSKCITGLVAFTSYSTIGPCVMLLAPTEPSRAEADEPTLGTCNRPGWCKAFITTMMRTAVFILRGPQPMTADLEVYNTLKKMK</sequence>
<feature type="region of interest" description="Disordered" evidence="6">
    <location>
        <begin position="1"/>
        <end position="30"/>
    </location>
</feature>
<evidence type="ECO:0000256" key="2">
    <source>
        <dbReference type="ARBA" id="ARBA00022692"/>
    </source>
</evidence>
<keyword evidence="3" id="KW-0029">Amino-acid transport</keyword>
<accession>A0AAE0L7B6</accession>
<comment type="caution">
    <text evidence="9">The sequence shown here is derived from an EMBL/GenBank/DDBJ whole genome shotgun (WGS) entry which is preliminary data.</text>
</comment>
<evidence type="ECO:0000256" key="3">
    <source>
        <dbReference type="ARBA" id="ARBA00022970"/>
    </source>
</evidence>
<keyword evidence="10" id="KW-1185">Reference proteome</keyword>
<evidence type="ECO:0000313" key="9">
    <source>
        <dbReference type="EMBL" id="KAK3274414.1"/>
    </source>
</evidence>
<dbReference type="InterPro" id="IPR013057">
    <property type="entry name" value="AA_transpt_TM"/>
</dbReference>
<evidence type="ECO:0000259" key="8">
    <source>
        <dbReference type="Pfam" id="PF01490"/>
    </source>
</evidence>
<protein>
    <recommendedName>
        <fullName evidence="8">Amino acid transporter transmembrane domain-containing protein</fullName>
    </recommendedName>
</protein>
<proteinExistence type="predicted"/>
<dbReference type="AlphaFoldDB" id="A0AAE0L7B6"/>
<feature type="transmembrane region" description="Helical" evidence="7">
    <location>
        <begin position="104"/>
        <end position="123"/>
    </location>
</feature>
<evidence type="ECO:0000256" key="6">
    <source>
        <dbReference type="SAM" id="MobiDB-lite"/>
    </source>
</evidence>
<evidence type="ECO:0000256" key="5">
    <source>
        <dbReference type="ARBA" id="ARBA00023136"/>
    </source>
</evidence>
<keyword evidence="5 7" id="KW-0472">Membrane</keyword>
<dbReference type="PANTHER" id="PTHR22950:SF685">
    <property type="entry name" value="AMINO ACID TRANSPORTER PROTEIN"/>
    <property type="match status" value="1"/>
</dbReference>
<keyword evidence="2 7" id="KW-0812">Transmembrane</keyword>
<feature type="transmembrane region" description="Helical" evidence="7">
    <location>
        <begin position="135"/>
        <end position="158"/>
    </location>
</feature>
<keyword evidence="4 7" id="KW-1133">Transmembrane helix</keyword>
<name>A0AAE0L7B6_9CHLO</name>
<gene>
    <name evidence="9" type="ORF">CYMTET_17399</name>
</gene>
<evidence type="ECO:0000256" key="4">
    <source>
        <dbReference type="ARBA" id="ARBA00022989"/>
    </source>
</evidence>
<keyword evidence="3" id="KW-0813">Transport</keyword>
<evidence type="ECO:0000256" key="7">
    <source>
        <dbReference type="SAM" id="Phobius"/>
    </source>
</evidence>
<dbReference type="GO" id="GO:0005774">
    <property type="term" value="C:vacuolar membrane"/>
    <property type="evidence" value="ECO:0007669"/>
    <property type="project" value="TreeGrafter"/>
</dbReference>
<dbReference type="Proteomes" id="UP001190700">
    <property type="component" value="Unassembled WGS sequence"/>
</dbReference>
<feature type="non-terminal residue" evidence="9">
    <location>
        <position position="1"/>
    </location>
</feature>
<dbReference type="PANTHER" id="PTHR22950">
    <property type="entry name" value="AMINO ACID TRANSPORTER"/>
    <property type="match status" value="1"/>
</dbReference>
<evidence type="ECO:0000313" key="10">
    <source>
        <dbReference type="Proteomes" id="UP001190700"/>
    </source>
</evidence>
<dbReference type="EMBL" id="LGRX02007749">
    <property type="protein sequence ID" value="KAK3274414.1"/>
    <property type="molecule type" value="Genomic_DNA"/>
</dbReference>
<dbReference type="Pfam" id="PF01490">
    <property type="entry name" value="Aa_trans"/>
    <property type="match status" value="1"/>
</dbReference>
<dbReference type="GO" id="GO:0015179">
    <property type="term" value="F:L-amino acid transmembrane transporter activity"/>
    <property type="evidence" value="ECO:0007669"/>
    <property type="project" value="TreeGrafter"/>
</dbReference>
<reference evidence="9 10" key="1">
    <citation type="journal article" date="2015" name="Genome Biol. Evol.">
        <title>Comparative Genomics of a Bacterivorous Green Alga Reveals Evolutionary Causalities and Consequences of Phago-Mixotrophic Mode of Nutrition.</title>
        <authorList>
            <person name="Burns J.A."/>
            <person name="Paasch A."/>
            <person name="Narechania A."/>
            <person name="Kim E."/>
        </authorList>
    </citation>
    <scope>NUCLEOTIDE SEQUENCE [LARGE SCALE GENOMIC DNA]</scope>
    <source>
        <strain evidence="9 10">PLY_AMNH</strain>
    </source>
</reference>
<organism evidence="9 10">
    <name type="scientific">Cymbomonas tetramitiformis</name>
    <dbReference type="NCBI Taxonomy" id="36881"/>
    <lineage>
        <taxon>Eukaryota</taxon>
        <taxon>Viridiplantae</taxon>
        <taxon>Chlorophyta</taxon>
        <taxon>Pyramimonadophyceae</taxon>
        <taxon>Pyramimonadales</taxon>
        <taxon>Pyramimonadaceae</taxon>
        <taxon>Cymbomonas</taxon>
    </lineage>
</organism>